<keyword evidence="2" id="KW-0378">Hydrolase</keyword>
<evidence type="ECO:0000313" key="3">
    <source>
        <dbReference type="Proteomes" id="UP000238493"/>
    </source>
</evidence>
<protein>
    <submittedName>
        <fullName evidence="2">HNH endonuclease</fullName>
    </submittedName>
</protein>
<dbReference type="RefSeq" id="WP_104757451.1">
    <property type="nucleotide sequence ID" value="NZ_PTRC01000051.1"/>
</dbReference>
<evidence type="ECO:0000256" key="1">
    <source>
        <dbReference type="SAM" id="MobiDB-lite"/>
    </source>
</evidence>
<dbReference type="OrthoDB" id="7728307at2"/>
<gene>
    <name evidence="2" type="ORF">C3731_20500</name>
</gene>
<feature type="region of interest" description="Disordered" evidence="1">
    <location>
        <begin position="82"/>
        <end position="106"/>
    </location>
</feature>
<dbReference type="InterPro" id="IPR044930">
    <property type="entry name" value="Homing_endonuclease_His-Me"/>
</dbReference>
<reference evidence="2 3" key="1">
    <citation type="submission" date="2018-02" db="EMBL/GenBank/DDBJ databases">
        <title>Draft genome sequence of Ochrobactrum oryzae found in Brazil.</title>
        <authorList>
            <person name="Cerdeira L."/>
            <person name="Andrade F."/>
            <person name="Zacariotto T."/>
            <person name="Barbosa B."/>
            <person name="Santos S."/>
            <person name="Cassetari V."/>
            <person name="Lincopan N."/>
        </authorList>
    </citation>
    <scope>NUCLEOTIDE SEQUENCE [LARGE SCALE GENOMIC DNA]</scope>
    <source>
        <strain evidence="2 3">OA447</strain>
    </source>
</reference>
<comment type="caution">
    <text evidence="2">The sequence shown here is derived from an EMBL/GenBank/DDBJ whole genome shotgun (WGS) entry which is preliminary data.</text>
</comment>
<dbReference type="AlphaFoldDB" id="A0A2S7IUH9"/>
<keyword evidence="2" id="KW-0255">Endonuclease</keyword>
<proteinExistence type="predicted"/>
<accession>A0A2S7IUH9</accession>
<keyword evidence="2" id="KW-0540">Nuclease</keyword>
<keyword evidence="3" id="KW-1185">Reference proteome</keyword>
<name>A0A2S7IUH9_9HYPH</name>
<organism evidence="2 3">
    <name type="scientific">Brucella oryzae</name>
    <dbReference type="NCBI Taxonomy" id="335286"/>
    <lineage>
        <taxon>Bacteria</taxon>
        <taxon>Pseudomonadati</taxon>
        <taxon>Pseudomonadota</taxon>
        <taxon>Alphaproteobacteria</taxon>
        <taxon>Hyphomicrobiales</taxon>
        <taxon>Brucellaceae</taxon>
        <taxon>Brucella/Ochrobactrum group</taxon>
        <taxon>Brucella</taxon>
    </lineage>
</organism>
<dbReference type="Gene3D" id="3.90.75.10">
    <property type="entry name" value="Homing Intron 3 (I-ppo) Encoded Endonuclease, Chain A"/>
    <property type="match status" value="1"/>
</dbReference>
<dbReference type="Proteomes" id="UP000238493">
    <property type="component" value="Unassembled WGS sequence"/>
</dbReference>
<evidence type="ECO:0000313" key="2">
    <source>
        <dbReference type="EMBL" id="PQA71673.1"/>
    </source>
</evidence>
<dbReference type="SUPFAM" id="SSF54060">
    <property type="entry name" value="His-Me finger endonucleases"/>
    <property type="match status" value="1"/>
</dbReference>
<dbReference type="InterPro" id="IPR044925">
    <property type="entry name" value="His-Me_finger_sf"/>
</dbReference>
<dbReference type="EMBL" id="PTRC01000051">
    <property type="protein sequence ID" value="PQA71673.1"/>
    <property type="molecule type" value="Genomic_DNA"/>
</dbReference>
<dbReference type="GO" id="GO:0004519">
    <property type="term" value="F:endonuclease activity"/>
    <property type="evidence" value="ECO:0007669"/>
    <property type="project" value="UniProtKB-KW"/>
</dbReference>
<sequence>MQLDRLFDRTIPEPNSGCMIWLGAVNKDGYPSVGINSKTLLATRLVLSQKLGRPLMKSECACHKCDVPSCINPDHLWAGTHRENIDDRTRKSRAPGNSMPGSQNPSAILSEDNVLEIASLTGTMMQREIAEIFGVSRATISDIQCGRKWAHITKITRAA</sequence>